<sequence length="110" mass="12178">MPELINMLVQLETTIKRLKPAVMLGEASTSKKGKKARRWKKKKKNNAKGPAPASKPIVKALTVGKRKRKDVPKTSKEKDACTTAMRKGIGRGIVLNSLPMSKVFLLLKLK</sequence>
<name>A0AAW2K935_SESRA</name>
<gene>
    <name evidence="2" type="ORF">Sradi_6155900</name>
</gene>
<evidence type="ECO:0000313" key="2">
    <source>
        <dbReference type="EMBL" id="KAL0302878.1"/>
    </source>
</evidence>
<proteinExistence type="predicted"/>
<accession>A0AAW2K935</accession>
<protein>
    <submittedName>
        <fullName evidence="2">Uncharacterized protein</fullName>
    </submittedName>
</protein>
<reference evidence="2" key="2">
    <citation type="journal article" date="2024" name="Plant">
        <title>Genomic evolution and insights into agronomic trait innovations of Sesamum species.</title>
        <authorList>
            <person name="Miao H."/>
            <person name="Wang L."/>
            <person name="Qu L."/>
            <person name="Liu H."/>
            <person name="Sun Y."/>
            <person name="Le M."/>
            <person name="Wang Q."/>
            <person name="Wei S."/>
            <person name="Zheng Y."/>
            <person name="Lin W."/>
            <person name="Duan Y."/>
            <person name="Cao H."/>
            <person name="Xiong S."/>
            <person name="Wang X."/>
            <person name="Wei L."/>
            <person name="Li C."/>
            <person name="Ma Q."/>
            <person name="Ju M."/>
            <person name="Zhao R."/>
            <person name="Li G."/>
            <person name="Mu C."/>
            <person name="Tian Q."/>
            <person name="Mei H."/>
            <person name="Zhang T."/>
            <person name="Gao T."/>
            <person name="Zhang H."/>
        </authorList>
    </citation>
    <scope>NUCLEOTIDE SEQUENCE</scope>
    <source>
        <strain evidence="2">G02</strain>
    </source>
</reference>
<feature type="compositionally biased region" description="Basic residues" evidence="1">
    <location>
        <begin position="31"/>
        <end position="46"/>
    </location>
</feature>
<feature type="region of interest" description="Disordered" evidence="1">
    <location>
        <begin position="26"/>
        <end position="56"/>
    </location>
</feature>
<dbReference type="EMBL" id="JACGWJ010000029">
    <property type="protein sequence ID" value="KAL0302878.1"/>
    <property type="molecule type" value="Genomic_DNA"/>
</dbReference>
<reference evidence="2" key="1">
    <citation type="submission" date="2020-06" db="EMBL/GenBank/DDBJ databases">
        <authorList>
            <person name="Li T."/>
            <person name="Hu X."/>
            <person name="Zhang T."/>
            <person name="Song X."/>
            <person name="Zhang H."/>
            <person name="Dai N."/>
            <person name="Sheng W."/>
            <person name="Hou X."/>
            <person name="Wei L."/>
        </authorList>
    </citation>
    <scope>NUCLEOTIDE SEQUENCE</scope>
    <source>
        <strain evidence="2">G02</strain>
        <tissue evidence="2">Leaf</tissue>
    </source>
</reference>
<comment type="caution">
    <text evidence="2">The sequence shown here is derived from an EMBL/GenBank/DDBJ whole genome shotgun (WGS) entry which is preliminary data.</text>
</comment>
<dbReference type="AlphaFoldDB" id="A0AAW2K935"/>
<organism evidence="2">
    <name type="scientific">Sesamum radiatum</name>
    <name type="common">Black benniseed</name>
    <dbReference type="NCBI Taxonomy" id="300843"/>
    <lineage>
        <taxon>Eukaryota</taxon>
        <taxon>Viridiplantae</taxon>
        <taxon>Streptophyta</taxon>
        <taxon>Embryophyta</taxon>
        <taxon>Tracheophyta</taxon>
        <taxon>Spermatophyta</taxon>
        <taxon>Magnoliopsida</taxon>
        <taxon>eudicotyledons</taxon>
        <taxon>Gunneridae</taxon>
        <taxon>Pentapetalae</taxon>
        <taxon>asterids</taxon>
        <taxon>lamiids</taxon>
        <taxon>Lamiales</taxon>
        <taxon>Pedaliaceae</taxon>
        <taxon>Sesamum</taxon>
    </lineage>
</organism>
<evidence type="ECO:0000256" key="1">
    <source>
        <dbReference type="SAM" id="MobiDB-lite"/>
    </source>
</evidence>